<evidence type="ECO:0000313" key="3">
    <source>
        <dbReference type="Proteomes" id="UP000178526"/>
    </source>
</evidence>
<keyword evidence="1" id="KW-0812">Transmembrane</keyword>
<accession>A0A1F7RJJ6</accession>
<keyword evidence="1" id="KW-1133">Transmembrane helix</keyword>
<reference evidence="2 3" key="1">
    <citation type="journal article" date="2016" name="Nat. Commun.">
        <title>Thousands of microbial genomes shed light on interconnected biogeochemical processes in an aquifer system.</title>
        <authorList>
            <person name="Anantharaman K."/>
            <person name="Brown C.T."/>
            <person name="Hug L.A."/>
            <person name="Sharon I."/>
            <person name="Castelle C.J."/>
            <person name="Probst A.J."/>
            <person name="Thomas B.C."/>
            <person name="Singh A."/>
            <person name="Wilkins M.J."/>
            <person name="Karaoz U."/>
            <person name="Brodie E.L."/>
            <person name="Williams K.H."/>
            <person name="Hubbard S.S."/>
            <person name="Banfield J.F."/>
        </authorList>
    </citation>
    <scope>NUCLEOTIDE SEQUENCE [LARGE SCALE GENOMIC DNA]</scope>
</reference>
<evidence type="ECO:0000313" key="2">
    <source>
        <dbReference type="EMBL" id="OGL41692.1"/>
    </source>
</evidence>
<feature type="transmembrane region" description="Helical" evidence="1">
    <location>
        <begin position="6"/>
        <end position="22"/>
    </location>
</feature>
<organism evidence="2 3">
    <name type="scientific">Candidatus Schekmanbacteria bacterium GWA2_38_11</name>
    <dbReference type="NCBI Taxonomy" id="1817876"/>
    <lineage>
        <taxon>Bacteria</taxon>
        <taxon>Candidatus Schekmaniibacteriota</taxon>
    </lineage>
</organism>
<evidence type="ECO:0008006" key="4">
    <source>
        <dbReference type="Google" id="ProtNLM"/>
    </source>
</evidence>
<comment type="caution">
    <text evidence="2">The sequence shown here is derived from an EMBL/GenBank/DDBJ whole genome shotgun (WGS) entry which is preliminary data.</text>
</comment>
<name>A0A1F7RJJ6_9BACT</name>
<feature type="transmembrane region" description="Helical" evidence="1">
    <location>
        <begin position="43"/>
        <end position="63"/>
    </location>
</feature>
<dbReference type="PANTHER" id="PTHR38602">
    <property type="entry name" value="INNER MEMBRANE PROTEIN-RELATED"/>
    <property type="match status" value="1"/>
</dbReference>
<dbReference type="PANTHER" id="PTHR38602:SF1">
    <property type="entry name" value="INNER MEMBRANE PROTEIN"/>
    <property type="match status" value="1"/>
</dbReference>
<dbReference type="Proteomes" id="UP000178526">
    <property type="component" value="Unassembled WGS sequence"/>
</dbReference>
<gene>
    <name evidence="2" type="ORF">A2042_04370</name>
</gene>
<dbReference type="EMBL" id="MGDB01000065">
    <property type="protein sequence ID" value="OGL41692.1"/>
    <property type="molecule type" value="Genomic_DNA"/>
</dbReference>
<sequence length="65" mass="7379">MEPIVIAIGIVLIIEGLPYFCIPDQVKEISKKIQEIKSSSLRIFGISIMILGLILVYVARRYIPY</sequence>
<evidence type="ECO:0000256" key="1">
    <source>
        <dbReference type="SAM" id="Phobius"/>
    </source>
</evidence>
<dbReference type="Pfam" id="PF09838">
    <property type="entry name" value="DUF2065"/>
    <property type="match status" value="1"/>
</dbReference>
<proteinExistence type="predicted"/>
<dbReference type="AlphaFoldDB" id="A0A1F7RJJ6"/>
<protein>
    <recommendedName>
        <fullName evidence="4">DUF2065 domain-containing protein</fullName>
    </recommendedName>
</protein>
<keyword evidence="1" id="KW-0472">Membrane</keyword>
<dbReference type="InterPro" id="IPR019201">
    <property type="entry name" value="DUF2065"/>
</dbReference>